<evidence type="ECO:0000313" key="1">
    <source>
        <dbReference type="EMBL" id="VVE23056.1"/>
    </source>
</evidence>
<sequence>MARLDQTLTSSAVFQLLVYALGDAEAIDLISNVDVSAPLLVSAAKGHVDRSIVAQAVALIQFHDFLRRAPTARNFLVEVKPASVRIALERCDLYTVSGQACGEYGDVAHMIPRILTSLGFVVDWEGWGGDAGFRICRYRHADYPDDVPKMIVHDIQLDRLPSHIREPLAGVTVPSVNPLAQAVSASAQLGELEHGKPLNFHDASDLVLKIARCFERLHGIPRLDAYQAIASHSKGISWFATEGHALRKVIVRLSQFCEVSQWLGQAGIPAFRTHCATSAEQVTEISLLGDPLQRRFEGATGSFVEYSVDGPCLAFSR</sequence>
<dbReference type="Gene3D" id="3.10.180.50">
    <property type="match status" value="1"/>
</dbReference>
<keyword evidence="2" id="KW-1185">Reference proteome</keyword>
<accession>A0A5E4WJ13</accession>
<name>A0A5E4WJ13_9BURK</name>
<dbReference type="EMBL" id="CABPSB010000011">
    <property type="protein sequence ID" value="VVE23056.1"/>
    <property type="molecule type" value="Genomic_DNA"/>
</dbReference>
<dbReference type="AlphaFoldDB" id="A0A5E4WJ13"/>
<reference evidence="1 2" key="1">
    <citation type="submission" date="2019-08" db="EMBL/GenBank/DDBJ databases">
        <authorList>
            <person name="Peeters C."/>
        </authorList>
    </citation>
    <scope>NUCLEOTIDE SEQUENCE [LARGE SCALE GENOMIC DNA]</scope>
    <source>
        <strain evidence="1 2">LMG 31108</strain>
    </source>
</reference>
<dbReference type="Proteomes" id="UP000406256">
    <property type="component" value="Unassembled WGS sequence"/>
</dbReference>
<protein>
    <submittedName>
        <fullName evidence="1">IQ calmodulin-binding motif-containing protein</fullName>
    </submittedName>
</protein>
<evidence type="ECO:0000313" key="2">
    <source>
        <dbReference type="Proteomes" id="UP000406256"/>
    </source>
</evidence>
<organism evidence="1 2">
    <name type="scientific">Pandoraea anhela</name>
    <dbReference type="NCBI Taxonomy" id="2508295"/>
    <lineage>
        <taxon>Bacteria</taxon>
        <taxon>Pseudomonadati</taxon>
        <taxon>Pseudomonadota</taxon>
        <taxon>Betaproteobacteria</taxon>
        <taxon>Burkholderiales</taxon>
        <taxon>Burkholderiaceae</taxon>
        <taxon>Pandoraea</taxon>
    </lineage>
</organism>
<proteinExistence type="predicted"/>
<gene>
    <name evidence="1" type="ORF">PAN31108_03233</name>
</gene>
<dbReference type="RefSeq" id="WP_174995015.1">
    <property type="nucleotide sequence ID" value="NZ_CABPSB010000011.1"/>
</dbReference>